<evidence type="ECO:0000256" key="6">
    <source>
        <dbReference type="ARBA" id="ARBA00022645"/>
    </source>
</evidence>
<keyword evidence="5" id="KW-0964">Secreted</keyword>
<dbReference type="OrthoDB" id="10013407at2759"/>
<dbReference type="PANTHER" id="PTHR12053:SF3">
    <property type="entry name" value="CARBOXYPEPTIDASE Q"/>
    <property type="match status" value="1"/>
</dbReference>
<dbReference type="AlphaFoldDB" id="A0A9W8LP21"/>
<dbReference type="SUPFAM" id="SSF53187">
    <property type="entry name" value="Zn-dependent exopeptidases"/>
    <property type="match status" value="1"/>
</dbReference>
<evidence type="ECO:0000256" key="1">
    <source>
        <dbReference type="ARBA" id="ARBA00004240"/>
    </source>
</evidence>
<keyword evidence="10 19" id="KW-0378">Hydrolase</keyword>
<evidence type="ECO:0000256" key="10">
    <source>
        <dbReference type="ARBA" id="ARBA00022801"/>
    </source>
</evidence>
<evidence type="ECO:0000256" key="21">
    <source>
        <dbReference type="SAM" id="Phobius"/>
    </source>
</evidence>
<dbReference type="EMBL" id="JANBUM010000032">
    <property type="protein sequence ID" value="KAJ2787127.1"/>
    <property type="molecule type" value="Genomic_DNA"/>
</dbReference>
<feature type="domain" description="Peptidase M28" evidence="22">
    <location>
        <begin position="326"/>
        <end position="531"/>
    </location>
</feature>
<organism evidence="23 24">
    <name type="scientific">Coemansia interrupta</name>
    <dbReference type="NCBI Taxonomy" id="1126814"/>
    <lineage>
        <taxon>Eukaryota</taxon>
        <taxon>Fungi</taxon>
        <taxon>Fungi incertae sedis</taxon>
        <taxon>Zoopagomycota</taxon>
        <taxon>Kickxellomycotina</taxon>
        <taxon>Kickxellomycetes</taxon>
        <taxon>Kickxellales</taxon>
        <taxon>Kickxellaceae</taxon>
        <taxon>Coemansia</taxon>
    </lineage>
</organism>
<comment type="similarity">
    <text evidence="19">Belongs to the peptidase M28 family.</text>
</comment>
<keyword evidence="14" id="KW-0482">Metalloprotease</keyword>
<dbReference type="GO" id="GO:0005794">
    <property type="term" value="C:Golgi apparatus"/>
    <property type="evidence" value="ECO:0007669"/>
    <property type="project" value="UniProtKB-SubCell"/>
</dbReference>
<evidence type="ECO:0000256" key="7">
    <source>
        <dbReference type="ARBA" id="ARBA00022670"/>
    </source>
</evidence>
<dbReference type="GO" id="GO:0005783">
    <property type="term" value="C:endoplasmic reticulum"/>
    <property type="evidence" value="ECO:0007669"/>
    <property type="project" value="UniProtKB-SubCell"/>
</dbReference>
<accession>A0A9W8LP21</accession>
<evidence type="ECO:0000256" key="2">
    <source>
        <dbReference type="ARBA" id="ARBA00004371"/>
    </source>
</evidence>
<dbReference type="Proteomes" id="UP001140172">
    <property type="component" value="Unassembled WGS sequence"/>
</dbReference>
<dbReference type="GO" id="GO:0070573">
    <property type="term" value="F:metallodipeptidase activity"/>
    <property type="evidence" value="ECO:0007669"/>
    <property type="project" value="InterPro"/>
</dbReference>
<evidence type="ECO:0000256" key="13">
    <source>
        <dbReference type="ARBA" id="ARBA00023034"/>
    </source>
</evidence>
<keyword evidence="16" id="KW-0325">Glycoprotein</keyword>
<evidence type="ECO:0000256" key="16">
    <source>
        <dbReference type="ARBA" id="ARBA00023180"/>
    </source>
</evidence>
<dbReference type="GO" id="GO:0006508">
    <property type="term" value="P:proteolysis"/>
    <property type="evidence" value="ECO:0007669"/>
    <property type="project" value="UniProtKB-KW"/>
</dbReference>
<keyword evidence="6" id="KW-0121">Carboxypeptidase</keyword>
<dbReference type="InterPro" id="IPR039866">
    <property type="entry name" value="CPQ"/>
</dbReference>
<keyword evidence="17" id="KW-0458">Lysosome</keyword>
<comment type="subcellular location">
    <subcellularLocation>
        <location evidence="1">Endoplasmic reticulum</location>
    </subcellularLocation>
    <subcellularLocation>
        <location evidence="3">Golgi apparatus</location>
    </subcellularLocation>
    <subcellularLocation>
        <location evidence="2">Lysosome</location>
    </subcellularLocation>
    <subcellularLocation>
        <location evidence="4">Secreted</location>
    </subcellularLocation>
</comment>
<evidence type="ECO:0000256" key="19">
    <source>
        <dbReference type="RuleBase" id="RU361240"/>
    </source>
</evidence>
<feature type="region of interest" description="Disordered" evidence="20">
    <location>
        <begin position="1"/>
        <end position="32"/>
    </location>
</feature>
<gene>
    <name evidence="23" type="ORF">GGI15_000956</name>
</gene>
<comment type="caution">
    <text evidence="23">The sequence shown here is derived from an EMBL/GenBank/DDBJ whole genome shotgun (WGS) entry which is preliminary data.</text>
</comment>
<evidence type="ECO:0000256" key="18">
    <source>
        <dbReference type="ARBA" id="ARBA00025833"/>
    </source>
</evidence>
<keyword evidence="24" id="KW-1185">Reference proteome</keyword>
<feature type="transmembrane region" description="Helical" evidence="21">
    <location>
        <begin position="60"/>
        <end position="77"/>
    </location>
</feature>
<protein>
    <recommendedName>
        <fullName evidence="19">Peptide hydrolase</fullName>
        <ecNumber evidence="19">3.4.-.-</ecNumber>
    </recommendedName>
</protein>
<proteinExistence type="inferred from homology"/>
<evidence type="ECO:0000256" key="17">
    <source>
        <dbReference type="ARBA" id="ARBA00023228"/>
    </source>
</evidence>
<evidence type="ECO:0000256" key="14">
    <source>
        <dbReference type="ARBA" id="ARBA00023049"/>
    </source>
</evidence>
<evidence type="ECO:0000259" key="22">
    <source>
        <dbReference type="Pfam" id="PF04389"/>
    </source>
</evidence>
<evidence type="ECO:0000256" key="11">
    <source>
        <dbReference type="ARBA" id="ARBA00022824"/>
    </source>
</evidence>
<evidence type="ECO:0000256" key="12">
    <source>
        <dbReference type="ARBA" id="ARBA00022833"/>
    </source>
</evidence>
<dbReference type="Gene3D" id="3.40.630.10">
    <property type="entry name" value="Zn peptidases"/>
    <property type="match status" value="1"/>
</dbReference>
<keyword evidence="21" id="KW-1133">Transmembrane helix</keyword>
<reference evidence="23" key="1">
    <citation type="submission" date="2022-07" db="EMBL/GenBank/DDBJ databases">
        <title>Phylogenomic reconstructions and comparative analyses of Kickxellomycotina fungi.</title>
        <authorList>
            <person name="Reynolds N.K."/>
            <person name="Stajich J.E."/>
            <person name="Barry K."/>
            <person name="Grigoriev I.V."/>
            <person name="Crous P."/>
            <person name="Smith M.E."/>
        </authorList>
    </citation>
    <scope>NUCLEOTIDE SEQUENCE</scope>
    <source>
        <strain evidence="23">BCRC 34489</strain>
    </source>
</reference>
<comment type="subunit">
    <text evidence="18">Homodimer. The monomeric form is inactive while the homodimer is active.</text>
</comment>
<sequence>MIPDEKKAIPWGLPPLRSDTAAAPAQHTRASDQYCGKDEELGTRRAAFPSGRARGMRQRLAAVLGGLTMVLCGLAYLRTGCMPTATAPPCDTLATVDWLLQQGLNESNTVAWDRLAEMTDLYGHRMTGTAAYNRSAAWVVRTAGAQDNLTAYTEPVVVDVWRRGTESLHLMAPSRPNGTVQIPVLALGNSASTPAGGIEAPVVAVRSFEELARLGNATLANTVVLFNFAFTRYGAGVGFRTRGAEEAEKYGALGVLVRTLAPDTSFSSVHTGNSRRAGIPAGSISLADANLIERTCRRAQAAGHGAPRVRLVLESHFAPDAGRSDNVVVDLEGRTHGDEVVLVSGHFDSWDVGVGALDDGAGAFVAWEAQRMIMLSSRRPRRTVRVVMWSNEETRQRGAHAYLARHRRDLDRHFFAIESDIGVFEPWGLTVDAGDAWVQRMRRWGRDFVHVLGAGNVTTPAVEGPGGDVQVLCSQGVPCAGFLGVNPENGAVPGDARWTEHYFRHHHAASDRMEAVDAHQLRRSAAALAAWTYLVADLA</sequence>
<evidence type="ECO:0000256" key="3">
    <source>
        <dbReference type="ARBA" id="ARBA00004555"/>
    </source>
</evidence>
<dbReference type="EC" id="3.4.-.-" evidence="19"/>
<evidence type="ECO:0000256" key="8">
    <source>
        <dbReference type="ARBA" id="ARBA00022723"/>
    </source>
</evidence>
<keyword evidence="11" id="KW-0256">Endoplasmic reticulum</keyword>
<name>A0A9W8LP21_9FUNG</name>
<keyword evidence="12 19" id="KW-0862">Zinc</keyword>
<evidence type="ECO:0000256" key="9">
    <source>
        <dbReference type="ARBA" id="ARBA00022729"/>
    </source>
</evidence>
<keyword evidence="15" id="KW-0865">Zymogen</keyword>
<evidence type="ECO:0000256" key="20">
    <source>
        <dbReference type="SAM" id="MobiDB-lite"/>
    </source>
</evidence>
<evidence type="ECO:0000313" key="23">
    <source>
        <dbReference type="EMBL" id="KAJ2787127.1"/>
    </source>
</evidence>
<dbReference type="PANTHER" id="PTHR12053">
    <property type="entry name" value="PROTEASE FAMILY M28 PLASMA GLUTAMATE CARBOXYPEPTIDASE-RELATED"/>
    <property type="match status" value="1"/>
</dbReference>
<dbReference type="Pfam" id="PF04389">
    <property type="entry name" value="Peptidase_M28"/>
    <property type="match status" value="1"/>
</dbReference>
<dbReference type="InterPro" id="IPR007484">
    <property type="entry name" value="Peptidase_M28"/>
</dbReference>
<dbReference type="GO" id="GO:0046872">
    <property type="term" value="F:metal ion binding"/>
    <property type="evidence" value="ECO:0007669"/>
    <property type="project" value="UniProtKB-KW"/>
</dbReference>
<keyword evidence="21" id="KW-0472">Membrane</keyword>
<dbReference type="GO" id="GO:0043171">
    <property type="term" value="P:peptide catabolic process"/>
    <property type="evidence" value="ECO:0007669"/>
    <property type="project" value="TreeGrafter"/>
</dbReference>
<dbReference type="GO" id="GO:0005615">
    <property type="term" value="C:extracellular space"/>
    <property type="evidence" value="ECO:0007669"/>
    <property type="project" value="TreeGrafter"/>
</dbReference>
<keyword evidence="9" id="KW-0732">Signal</keyword>
<evidence type="ECO:0000256" key="5">
    <source>
        <dbReference type="ARBA" id="ARBA00022525"/>
    </source>
</evidence>
<keyword evidence="8 19" id="KW-0479">Metal-binding</keyword>
<dbReference type="Gene3D" id="3.50.30.30">
    <property type="match status" value="1"/>
</dbReference>
<keyword evidence="7 19" id="KW-0645">Protease</keyword>
<keyword evidence="13" id="KW-0333">Golgi apparatus</keyword>
<keyword evidence="21" id="KW-0812">Transmembrane</keyword>
<evidence type="ECO:0000256" key="4">
    <source>
        <dbReference type="ARBA" id="ARBA00004613"/>
    </source>
</evidence>
<evidence type="ECO:0000313" key="24">
    <source>
        <dbReference type="Proteomes" id="UP001140172"/>
    </source>
</evidence>
<evidence type="ECO:0000256" key="15">
    <source>
        <dbReference type="ARBA" id="ARBA00023145"/>
    </source>
</evidence>
<dbReference type="GO" id="GO:0004180">
    <property type="term" value="F:carboxypeptidase activity"/>
    <property type="evidence" value="ECO:0007669"/>
    <property type="project" value="UniProtKB-KW"/>
</dbReference>